<sequence>MADSQSIYSEDSGCLPLHETKDHKFTGPSCSSGKLQITGDSFQFALDVREFSPEDVIVISTNNLLEVRAEKLGEDGAITNTFSHQCKLPSDVDPSSVSLSLESSGVLTVRARKM</sequence>
<comment type="similarity">
    <text evidence="1 2">Belongs to the small heat shock protein (HSP20) family.</text>
</comment>
<dbReference type="PROSITE" id="PS01031">
    <property type="entry name" value="SHSP"/>
    <property type="match status" value="1"/>
</dbReference>
<dbReference type="AlphaFoldDB" id="A0A3Q2ZW29"/>
<evidence type="ECO:0000259" key="3">
    <source>
        <dbReference type="PROSITE" id="PS01031"/>
    </source>
</evidence>
<reference evidence="4" key="2">
    <citation type="submission" date="2025-09" db="UniProtKB">
        <authorList>
            <consortium name="Ensembl"/>
        </authorList>
    </citation>
    <scope>IDENTIFICATION</scope>
</reference>
<dbReference type="PRINTS" id="PR00299">
    <property type="entry name" value="ACRYSTALLIN"/>
</dbReference>
<dbReference type="KEGG" id="kmr:108231379"/>
<keyword evidence="5" id="KW-1185">Reference proteome</keyword>
<dbReference type="OrthoDB" id="9925191at2759"/>
<dbReference type="Proteomes" id="UP000264800">
    <property type="component" value="Unplaced"/>
</dbReference>
<accession>A0A3Q2ZW29</accession>
<dbReference type="GeneID" id="108231379"/>
<proteinExistence type="inferred from homology"/>
<evidence type="ECO:0000313" key="4">
    <source>
        <dbReference type="Ensembl" id="ENSKMAP00000008058.1"/>
    </source>
</evidence>
<dbReference type="GeneTree" id="ENSGT00390000010674"/>
<dbReference type="Gene3D" id="2.60.40.790">
    <property type="match status" value="1"/>
</dbReference>
<name>A0A3Q2ZW29_KRYMA</name>
<feature type="domain" description="SHSP" evidence="3">
    <location>
        <begin position="24"/>
        <end position="114"/>
    </location>
</feature>
<dbReference type="InterPro" id="IPR002068">
    <property type="entry name" value="A-crystallin/Hsp20_dom"/>
</dbReference>
<dbReference type="InterPro" id="IPR001436">
    <property type="entry name" value="Alpha-crystallin/sHSP_animal"/>
</dbReference>
<dbReference type="PANTHER" id="PTHR46907:SF2">
    <property type="entry name" value="HEAT SHOCK PROTEIN BETA-7"/>
    <property type="match status" value="1"/>
</dbReference>
<dbReference type="Ensembl" id="ENSKMAT00000008184.1">
    <property type="protein sequence ID" value="ENSKMAP00000008058.1"/>
    <property type="gene ID" value="ENSKMAG00000006058.1"/>
</dbReference>
<evidence type="ECO:0000256" key="2">
    <source>
        <dbReference type="RuleBase" id="RU003616"/>
    </source>
</evidence>
<dbReference type="OMA" id="HSTREHK"/>
<dbReference type="GO" id="GO:0005634">
    <property type="term" value="C:nucleus"/>
    <property type="evidence" value="ECO:0007669"/>
    <property type="project" value="TreeGrafter"/>
</dbReference>
<dbReference type="RefSeq" id="XP_017263903.1">
    <property type="nucleotide sequence ID" value="XM_017408414.1"/>
</dbReference>
<dbReference type="SUPFAM" id="SSF49764">
    <property type="entry name" value="HSP20-like chaperones"/>
    <property type="match status" value="1"/>
</dbReference>
<dbReference type="PANTHER" id="PTHR46907">
    <property type="entry name" value="HEAT SHOCK PROTEIN BETA-7-RELATED"/>
    <property type="match status" value="1"/>
</dbReference>
<evidence type="ECO:0000313" key="5">
    <source>
        <dbReference type="Proteomes" id="UP000264800"/>
    </source>
</evidence>
<dbReference type="STRING" id="37003.ENSKMAP00000008058"/>
<reference evidence="4" key="1">
    <citation type="submission" date="2025-08" db="UniProtKB">
        <authorList>
            <consortium name="Ensembl"/>
        </authorList>
    </citation>
    <scope>IDENTIFICATION</scope>
</reference>
<organism evidence="4 5">
    <name type="scientific">Kryptolebias marmoratus</name>
    <name type="common">Mangrove killifish</name>
    <name type="synonym">Rivulus marmoratus</name>
    <dbReference type="NCBI Taxonomy" id="37003"/>
    <lineage>
        <taxon>Eukaryota</taxon>
        <taxon>Metazoa</taxon>
        <taxon>Chordata</taxon>
        <taxon>Craniata</taxon>
        <taxon>Vertebrata</taxon>
        <taxon>Euteleostomi</taxon>
        <taxon>Actinopterygii</taxon>
        <taxon>Neopterygii</taxon>
        <taxon>Teleostei</taxon>
        <taxon>Neoteleostei</taxon>
        <taxon>Acanthomorphata</taxon>
        <taxon>Ovalentaria</taxon>
        <taxon>Atherinomorphae</taxon>
        <taxon>Cyprinodontiformes</taxon>
        <taxon>Rivulidae</taxon>
        <taxon>Kryptolebias</taxon>
    </lineage>
</organism>
<dbReference type="Pfam" id="PF00011">
    <property type="entry name" value="HSP20"/>
    <property type="match status" value="1"/>
</dbReference>
<evidence type="ECO:0000256" key="1">
    <source>
        <dbReference type="PROSITE-ProRule" id="PRU00285"/>
    </source>
</evidence>
<dbReference type="GO" id="GO:0005737">
    <property type="term" value="C:cytoplasm"/>
    <property type="evidence" value="ECO:0007669"/>
    <property type="project" value="TreeGrafter"/>
</dbReference>
<protein>
    <submittedName>
        <fullName evidence="4">Heat shock protein family B (small) member 7</fullName>
    </submittedName>
</protein>
<dbReference type="InterPro" id="IPR008978">
    <property type="entry name" value="HSP20-like_chaperone"/>
</dbReference>